<dbReference type="PANTHER" id="PTHR23504:SF15">
    <property type="entry name" value="MAJOR FACILITATOR SUPERFAMILY (MFS) PROFILE DOMAIN-CONTAINING PROTEIN"/>
    <property type="match status" value="1"/>
</dbReference>
<evidence type="ECO:0000256" key="5">
    <source>
        <dbReference type="ARBA" id="ARBA00023136"/>
    </source>
</evidence>
<comment type="subcellular location">
    <subcellularLocation>
        <location evidence="1">Membrane</location>
        <topology evidence="1">Multi-pass membrane protein</topology>
    </subcellularLocation>
</comment>
<gene>
    <name evidence="7" type="ORF">M407DRAFT_23822</name>
</gene>
<dbReference type="SUPFAM" id="SSF103473">
    <property type="entry name" value="MFS general substrate transporter"/>
    <property type="match status" value="1"/>
</dbReference>
<dbReference type="EMBL" id="KN823017">
    <property type="protein sequence ID" value="KIO26876.1"/>
    <property type="molecule type" value="Genomic_DNA"/>
</dbReference>
<evidence type="ECO:0000313" key="7">
    <source>
        <dbReference type="EMBL" id="KIO26876.1"/>
    </source>
</evidence>
<dbReference type="HOGENOM" id="CLU_001265_54_6_1"/>
<accession>A0A0C3QIV3</accession>
<dbReference type="OrthoDB" id="419616at2759"/>
<evidence type="ECO:0000256" key="2">
    <source>
        <dbReference type="ARBA" id="ARBA00022448"/>
    </source>
</evidence>
<dbReference type="PANTHER" id="PTHR23504">
    <property type="entry name" value="MAJOR FACILITATOR SUPERFAMILY DOMAIN-CONTAINING PROTEIN 10"/>
    <property type="match status" value="1"/>
</dbReference>
<keyword evidence="4 6" id="KW-1133">Transmembrane helix</keyword>
<sequence length="344" mass="36401">MNDQMTSFHITSAIAELTDETNQGQAFSFLPLSWSIGSIAAPIIGGFLARPAEQYPGDGSLATFSSRRHTLSGVQRAHKSITSVSASSANPTNYGTISGDRDTALQAQEEQPKPDSTIDQRMTVPEIIRDPIIRRVLGAYIFLAIVATSIEAAWILWLYMPIAKGGVGFTTSQIGVILSCVGVLATFINLVVFPPLQRRVGTVALYRAGMWLQVVRVILFPLVSKLAAWDAEATDGTRGLLTQAGIAAMVLTRCGGGVVFACNMILVSQSAPSRTSLGAVNGVAQMVASSVRATGPTLATILFAVSTDPQFHALGGQLIWVYMGLLALAGVYASSKVQEGRNGV</sequence>
<dbReference type="Gene3D" id="1.20.1250.20">
    <property type="entry name" value="MFS general substrate transporter like domains"/>
    <property type="match status" value="2"/>
</dbReference>
<dbReference type="AlphaFoldDB" id="A0A0C3QIV3"/>
<dbReference type="Proteomes" id="UP000054248">
    <property type="component" value="Unassembled WGS sequence"/>
</dbReference>
<keyword evidence="5 6" id="KW-0472">Membrane</keyword>
<name>A0A0C3QIV3_9AGAM</name>
<evidence type="ECO:0000256" key="3">
    <source>
        <dbReference type="ARBA" id="ARBA00022692"/>
    </source>
</evidence>
<feature type="transmembrane region" description="Helical" evidence="6">
    <location>
        <begin position="172"/>
        <end position="192"/>
    </location>
</feature>
<evidence type="ECO:0008006" key="9">
    <source>
        <dbReference type="Google" id="ProtNLM"/>
    </source>
</evidence>
<proteinExistence type="predicted"/>
<organism evidence="7 8">
    <name type="scientific">Tulasnella calospora MUT 4182</name>
    <dbReference type="NCBI Taxonomy" id="1051891"/>
    <lineage>
        <taxon>Eukaryota</taxon>
        <taxon>Fungi</taxon>
        <taxon>Dikarya</taxon>
        <taxon>Basidiomycota</taxon>
        <taxon>Agaricomycotina</taxon>
        <taxon>Agaricomycetes</taxon>
        <taxon>Cantharellales</taxon>
        <taxon>Tulasnellaceae</taxon>
        <taxon>Tulasnella</taxon>
    </lineage>
</organism>
<reference evidence="7 8" key="1">
    <citation type="submission" date="2014-04" db="EMBL/GenBank/DDBJ databases">
        <authorList>
            <consortium name="DOE Joint Genome Institute"/>
            <person name="Kuo A."/>
            <person name="Girlanda M."/>
            <person name="Perotto S."/>
            <person name="Kohler A."/>
            <person name="Nagy L.G."/>
            <person name="Floudas D."/>
            <person name="Copeland A."/>
            <person name="Barry K.W."/>
            <person name="Cichocki N."/>
            <person name="Veneault-Fourrey C."/>
            <person name="LaButti K."/>
            <person name="Lindquist E.A."/>
            <person name="Lipzen A."/>
            <person name="Lundell T."/>
            <person name="Morin E."/>
            <person name="Murat C."/>
            <person name="Sun H."/>
            <person name="Tunlid A."/>
            <person name="Henrissat B."/>
            <person name="Grigoriev I.V."/>
            <person name="Hibbett D.S."/>
            <person name="Martin F."/>
            <person name="Nordberg H.P."/>
            <person name="Cantor M.N."/>
            <person name="Hua S.X."/>
        </authorList>
    </citation>
    <scope>NUCLEOTIDE SEQUENCE [LARGE SCALE GENOMIC DNA]</scope>
    <source>
        <strain evidence="7 8">MUT 4182</strain>
    </source>
</reference>
<feature type="transmembrane region" description="Helical" evidence="6">
    <location>
        <begin position="244"/>
        <end position="267"/>
    </location>
</feature>
<feature type="transmembrane region" description="Helical" evidence="6">
    <location>
        <begin position="311"/>
        <end position="333"/>
    </location>
</feature>
<feature type="transmembrane region" description="Helical" evidence="6">
    <location>
        <begin position="137"/>
        <end position="160"/>
    </location>
</feature>
<keyword evidence="8" id="KW-1185">Reference proteome</keyword>
<feature type="transmembrane region" description="Helical" evidence="6">
    <location>
        <begin position="204"/>
        <end position="224"/>
    </location>
</feature>
<dbReference type="GO" id="GO:0016020">
    <property type="term" value="C:membrane"/>
    <property type="evidence" value="ECO:0007669"/>
    <property type="project" value="UniProtKB-SubCell"/>
</dbReference>
<evidence type="ECO:0000256" key="6">
    <source>
        <dbReference type="SAM" id="Phobius"/>
    </source>
</evidence>
<keyword evidence="3 6" id="KW-0812">Transmembrane</keyword>
<keyword evidence="2" id="KW-0813">Transport</keyword>
<evidence type="ECO:0000256" key="1">
    <source>
        <dbReference type="ARBA" id="ARBA00004141"/>
    </source>
</evidence>
<reference evidence="8" key="2">
    <citation type="submission" date="2015-01" db="EMBL/GenBank/DDBJ databases">
        <title>Evolutionary Origins and Diversification of the Mycorrhizal Mutualists.</title>
        <authorList>
            <consortium name="DOE Joint Genome Institute"/>
            <consortium name="Mycorrhizal Genomics Consortium"/>
            <person name="Kohler A."/>
            <person name="Kuo A."/>
            <person name="Nagy L.G."/>
            <person name="Floudas D."/>
            <person name="Copeland A."/>
            <person name="Barry K.W."/>
            <person name="Cichocki N."/>
            <person name="Veneault-Fourrey C."/>
            <person name="LaButti K."/>
            <person name="Lindquist E.A."/>
            <person name="Lipzen A."/>
            <person name="Lundell T."/>
            <person name="Morin E."/>
            <person name="Murat C."/>
            <person name="Riley R."/>
            <person name="Ohm R."/>
            <person name="Sun H."/>
            <person name="Tunlid A."/>
            <person name="Henrissat B."/>
            <person name="Grigoriev I.V."/>
            <person name="Hibbett D.S."/>
            <person name="Martin F."/>
        </authorList>
    </citation>
    <scope>NUCLEOTIDE SEQUENCE [LARGE SCALE GENOMIC DNA]</scope>
    <source>
        <strain evidence="8">MUT 4182</strain>
    </source>
</reference>
<protein>
    <recommendedName>
        <fullName evidence="9">Major facilitator superfamily (MFS) profile domain-containing protein</fullName>
    </recommendedName>
</protein>
<evidence type="ECO:0000313" key="8">
    <source>
        <dbReference type="Proteomes" id="UP000054248"/>
    </source>
</evidence>
<evidence type="ECO:0000256" key="4">
    <source>
        <dbReference type="ARBA" id="ARBA00022989"/>
    </source>
</evidence>
<dbReference type="InterPro" id="IPR036259">
    <property type="entry name" value="MFS_trans_sf"/>
</dbReference>
<feature type="transmembrane region" description="Helical" evidence="6">
    <location>
        <begin position="279"/>
        <end position="305"/>
    </location>
</feature>